<dbReference type="GO" id="GO:0004672">
    <property type="term" value="F:protein kinase activity"/>
    <property type="evidence" value="ECO:0007669"/>
    <property type="project" value="InterPro"/>
</dbReference>
<dbReference type="PROSITE" id="PS50011">
    <property type="entry name" value="PROTEIN_KINASE_DOM"/>
    <property type="match status" value="1"/>
</dbReference>
<comment type="caution">
    <text evidence="8">The sequence shown here is derived from an EMBL/GenBank/DDBJ whole genome shotgun (WGS) entry which is preliminary data.</text>
</comment>
<dbReference type="InterPro" id="IPR011009">
    <property type="entry name" value="Kinase-like_dom_sf"/>
</dbReference>
<proteinExistence type="predicted"/>
<dbReference type="GO" id="GO:0005524">
    <property type="term" value="F:ATP binding"/>
    <property type="evidence" value="ECO:0007669"/>
    <property type="project" value="InterPro"/>
</dbReference>
<feature type="compositionally biased region" description="Basic and acidic residues" evidence="6">
    <location>
        <begin position="151"/>
        <end position="162"/>
    </location>
</feature>
<dbReference type="EMBL" id="PKPP01004259">
    <property type="protein sequence ID" value="PWA65262.1"/>
    <property type="molecule type" value="Genomic_DNA"/>
</dbReference>
<dbReference type="Proteomes" id="UP000245207">
    <property type="component" value="Unassembled WGS sequence"/>
</dbReference>
<gene>
    <name evidence="8" type="ORF">CTI12_AA336190</name>
</gene>
<feature type="region of interest" description="Disordered" evidence="6">
    <location>
        <begin position="112"/>
        <end position="162"/>
    </location>
</feature>
<evidence type="ECO:0000256" key="4">
    <source>
        <dbReference type="ARBA" id="ARBA00023136"/>
    </source>
</evidence>
<dbReference type="OrthoDB" id="1744298at2759"/>
<comment type="subcellular location">
    <subcellularLocation>
        <location evidence="1">Membrane</location>
    </subcellularLocation>
</comment>
<dbReference type="InterPro" id="IPR001245">
    <property type="entry name" value="Ser-Thr/Tyr_kinase_cat_dom"/>
</dbReference>
<evidence type="ECO:0000256" key="3">
    <source>
        <dbReference type="ARBA" id="ARBA00022737"/>
    </source>
</evidence>
<name>A0A2U1MVI6_ARTAN</name>
<dbReference type="InterPro" id="IPR008271">
    <property type="entry name" value="Ser/Thr_kinase_AS"/>
</dbReference>
<evidence type="ECO:0000313" key="8">
    <source>
        <dbReference type="EMBL" id="PWA65262.1"/>
    </source>
</evidence>
<accession>A0A2U1MVI6</accession>
<reference evidence="8 9" key="1">
    <citation type="journal article" date="2018" name="Mol. Plant">
        <title>The genome of Artemisia annua provides insight into the evolution of Asteraceae family and artemisinin biosynthesis.</title>
        <authorList>
            <person name="Shen Q."/>
            <person name="Zhang L."/>
            <person name="Liao Z."/>
            <person name="Wang S."/>
            <person name="Yan T."/>
            <person name="Shi P."/>
            <person name="Liu M."/>
            <person name="Fu X."/>
            <person name="Pan Q."/>
            <person name="Wang Y."/>
            <person name="Lv Z."/>
            <person name="Lu X."/>
            <person name="Zhang F."/>
            <person name="Jiang W."/>
            <person name="Ma Y."/>
            <person name="Chen M."/>
            <person name="Hao X."/>
            <person name="Li L."/>
            <person name="Tang Y."/>
            <person name="Lv G."/>
            <person name="Zhou Y."/>
            <person name="Sun X."/>
            <person name="Brodelius P.E."/>
            <person name="Rose J.K.C."/>
            <person name="Tang K."/>
        </authorList>
    </citation>
    <scope>NUCLEOTIDE SEQUENCE [LARGE SCALE GENOMIC DNA]</scope>
    <source>
        <strain evidence="9">cv. Huhao1</strain>
        <tissue evidence="8">Leaf</tissue>
    </source>
</reference>
<sequence>MGVLQMSVYELISQGTLRDWLNGLELSRLDSLNFTAKFGDSLSFRMRLHVELDSAKGMLYLHTEANPPIFHHDIKTSNILIDSKLTSKVADFGLSRLAPLLEVQLYFSSGPPPTEPALLQRPPPKKDSMDSKPSEFGPTVLSPNTRKTRRVMPEKGNDHGIGNERTGLHQCLSIFRCMIIGLRLDRQLTGLSPSGIAFAVS</sequence>
<keyword evidence="3" id="KW-0677">Repeat</keyword>
<dbReference type="Pfam" id="PF07714">
    <property type="entry name" value="PK_Tyr_Ser-Thr"/>
    <property type="match status" value="1"/>
</dbReference>
<protein>
    <submittedName>
        <fullName evidence="8">Leucine-rich repeat-containing protein</fullName>
    </submittedName>
</protein>
<keyword evidence="5" id="KW-0325">Glycoprotein</keyword>
<keyword evidence="9" id="KW-1185">Reference proteome</keyword>
<evidence type="ECO:0000259" key="7">
    <source>
        <dbReference type="PROSITE" id="PS50011"/>
    </source>
</evidence>
<dbReference type="InterPro" id="IPR000719">
    <property type="entry name" value="Prot_kinase_dom"/>
</dbReference>
<organism evidence="8 9">
    <name type="scientific">Artemisia annua</name>
    <name type="common">Sweet wormwood</name>
    <dbReference type="NCBI Taxonomy" id="35608"/>
    <lineage>
        <taxon>Eukaryota</taxon>
        <taxon>Viridiplantae</taxon>
        <taxon>Streptophyta</taxon>
        <taxon>Embryophyta</taxon>
        <taxon>Tracheophyta</taxon>
        <taxon>Spermatophyta</taxon>
        <taxon>Magnoliopsida</taxon>
        <taxon>eudicotyledons</taxon>
        <taxon>Gunneridae</taxon>
        <taxon>Pentapetalae</taxon>
        <taxon>asterids</taxon>
        <taxon>campanulids</taxon>
        <taxon>Asterales</taxon>
        <taxon>Asteraceae</taxon>
        <taxon>Asteroideae</taxon>
        <taxon>Anthemideae</taxon>
        <taxon>Artemisiinae</taxon>
        <taxon>Artemisia</taxon>
    </lineage>
</organism>
<dbReference type="PROSITE" id="PS00108">
    <property type="entry name" value="PROTEIN_KINASE_ST"/>
    <property type="match status" value="1"/>
</dbReference>
<keyword evidence="4" id="KW-0472">Membrane</keyword>
<dbReference type="PANTHER" id="PTHR45974:SF216">
    <property type="entry name" value="PROTEIN KINASE DOMAIN-CONTAINING PROTEIN"/>
    <property type="match status" value="1"/>
</dbReference>
<evidence type="ECO:0000313" key="9">
    <source>
        <dbReference type="Proteomes" id="UP000245207"/>
    </source>
</evidence>
<evidence type="ECO:0000256" key="6">
    <source>
        <dbReference type="SAM" id="MobiDB-lite"/>
    </source>
</evidence>
<evidence type="ECO:0000256" key="5">
    <source>
        <dbReference type="ARBA" id="ARBA00023180"/>
    </source>
</evidence>
<evidence type="ECO:0000256" key="1">
    <source>
        <dbReference type="ARBA" id="ARBA00004370"/>
    </source>
</evidence>
<feature type="domain" description="Protein kinase" evidence="7">
    <location>
        <begin position="1"/>
        <end position="201"/>
    </location>
</feature>
<keyword evidence="2" id="KW-0732">Signal</keyword>
<dbReference type="SUPFAM" id="SSF56112">
    <property type="entry name" value="Protein kinase-like (PK-like)"/>
    <property type="match status" value="1"/>
</dbReference>
<dbReference type="GO" id="GO:0016020">
    <property type="term" value="C:membrane"/>
    <property type="evidence" value="ECO:0007669"/>
    <property type="project" value="UniProtKB-SubCell"/>
</dbReference>
<dbReference type="AlphaFoldDB" id="A0A2U1MVI6"/>
<dbReference type="Gene3D" id="1.10.510.10">
    <property type="entry name" value="Transferase(Phosphotransferase) domain 1"/>
    <property type="match status" value="1"/>
</dbReference>
<evidence type="ECO:0000256" key="2">
    <source>
        <dbReference type="ARBA" id="ARBA00022729"/>
    </source>
</evidence>
<dbReference type="PANTHER" id="PTHR45974">
    <property type="entry name" value="RECEPTOR-LIKE PROTEIN 55"/>
    <property type="match status" value="1"/>
</dbReference>
<feature type="compositionally biased region" description="Basic and acidic residues" evidence="6">
    <location>
        <begin position="124"/>
        <end position="133"/>
    </location>
</feature>
<dbReference type="STRING" id="35608.A0A2U1MVI6"/>